<name>A0A4U6VHI5_SETVI</name>
<evidence type="ECO:0000256" key="2">
    <source>
        <dbReference type="ARBA" id="ARBA00007635"/>
    </source>
</evidence>
<feature type="domain" description="EamA" evidence="8">
    <location>
        <begin position="219"/>
        <end position="355"/>
    </location>
</feature>
<feature type="transmembrane region" description="Helical" evidence="6">
    <location>
        <begin position="248"/>
        <end position="270"/>
    </location>
</feature>
<protein>
    <recommendedName>
        <fullName evidence="6">WAT1-related protein</fullName>
    </recommendedName>
</protein>
<accession>A0A4U6VHI5</accession>
<dbReference type="EMBL" id="CM016554">
    <property type="protein sequence ID" value="TKW23717.1"/>
    <property type="molecule type" value="Genomic_DNA"/>
</dbReference>
<dbReference type="SUPFAM" id="SSF103481">
    <property type="entry name" value="Multidrug resistance efflux transporter EmrE"/>
    <property type="match status" value="2"/>
</dbReference>
<evidence type="ECO:0000313" key="10">
    <source>
        <dbReference type="Proteomes" id="UP000298652"/>
    </source>
</evidence>
<evidence type="ECO:0000313" key="9">
    <source>
        <dbReference type="EMBL" id="TKW23717.1"/>
    </source>
</evidence>
<keyword evidence="5 6" id="KW-0472">Membrane</keyword>
<feature type="transmembrane region" description="Helical" evidence="6">
    <location>
        <begin position="168"/>
        <end position="186"/>
    </location>
</feature>
<dbReference type="GO" id="GO:0016020">
    <property type="term" value="C:membrane"/>
    <property type="evidence" value="ECO:0007669"/>
    <property type="project" value="UniProtKB-SubCell"/>
</dbReference>
<organism evidence="9 10">
    <name type="scientific">Setaria viridis</name>
    <name type="common">Green bristlegrass</name>
    <name type="synonym">Setaria italica subsp. viridis</name>
    <dbReference type="NCBI Taxonomy" id="4556"/>
    <lineage>
        <taxon>Eukaryota</taxon>
        <taxon>Viridiplantae</taxon>
        <taxon>Streptophyta</taxon>
        <taxon>Embryophyta</taxon>
        <taxon>Tracheophyta</taxon>
        <taxon>Spermatophyta</taxon>
        <taxon>Magnoliopsida</taxon>
        <taxon>Liliopsida</taxon>
        <taxon>Poales</taxon>
        <taxon>Poaceae</taxon>
        <taxon>PACMAD clade</taxon>
        <taxon>Panicoideae</taxon>
        <taxon>Panicodae</taxon>
        <taxon>Paniceae</taxon>
        <taxon>Cenchrinae</taxon>
        <taxon>Setaria</taxon>
    </lineage>
</organism>
<keyword evidence="10" id="KW-1185">Reference proteome</keyword>
<feature type="transmembrane region" description="Helical" evidence="6">
    <location>
        <begin position="41"/>
        <end position="60"/>
    </location>
</feature>
<dbReference type="Pfam" id="PF00892">
    <property type="entry name" value="EamA"/>
    <property type="match status" value="2"/>
</dbReference>
<dbReference type="Proteomes" id="UP000298652">
    <property type="component" value="Chromosome 3"/>
</dbReference>
<dbReference type="Gramene" id="TKW23717">
    <property type="protein sequence ID" value="TKW23717"/>
    <property type="gene ID" value="SEVIR_3G005300v2"/>
</dbReference>
<feature type="transmembrane region" description="Helical" evidence="6">
    <location>
        <begin position="133"/>
        <end position="156"/>
    </location>
</feature>
<proteinExistence type="inferred from homology"/>
<keyword evidence="4 6" id="KW-1133">Transmembrane helix</keyword>
<evidence type="ECO:0000256" key="1">
    <source>
        <dbReference type="ARBA" id="ARBA00004141"/>
    </source>
</evidence>
<evidence type="ECO:0000256" key="7">
    <source>
        <dbReference type="SAM" id="MobiDB-lite"/>
    </source>
</evidence>
<dbReference type="GO" id="GO:0022857">
    <property type="term" value="F:transmembrane transporter activity"/>
    <property type="evidence" value="ECO:0007669"/>
    <property type="project" value="InterPro"/>
</dbReference>
<evidence type="ECO:0000256" key="4">
    <source>
        <dbReference type="ARBA" id="ARBA00022989"/>
    </source>
</evidence>
<dbReference type="InterPro" id="IPR037185">
    <property type="entry name" value="EmrE-like"/>
</dbReference>
<evidence type="ECO:0000256" key="5">
    <source>
        <dbReference type="ARBA" id="ARBA00023136"/>
    </source>
</evidence>
<comment type="subcellular location">
    <subcellularLocation>
        <location evidence="1 6">Membrane</location>
        <topology evidence="1 6">Multi-pass membrane protein</topology>
    </subcellularLocation>
</comment>
<feature type="domain" description="EamA" evidence="8">
    <location>
        <begin position="47"/>
        <end position="184"/>
    </location>
</feature>
<comment type="similarity">
    <text evidence="2 6">Belongs to the drug/metabolite transporter (DMT) superfamily. Plant drug/metabolite exporter (P-DME) (TC 2.A.7.4) family.</text>
</comment>
<reference evidence="9" key="1">
    <citation type="submission" date="2019-03" db="EMBL/GenBank/DDBJ databases">
        <title>WGS assembly of Setaria viridis.</title>
        <authorList>
            <person name="Huang P."/>
            <person name="Jenkins J."/>
            <person name="Grimwood J."/>
            <person name="Barry K."/>
            <person name="Healey A."/>
            <person name="Mamidi S."/>
            <person name="Sreedasyam A."/>
            <person name="Shu S."/>
            <person name="Feldman M."/>
            <person name="Wu J."/>
            <person name="Yu Y."/>
            <person name="Chen C."/>
            <person name="Johnson J."/>
            <person name="Rokhsar D."/>
            <person name="Baxter I."/>
            <person name="Schmutz J."/>
            <person name="Brutnell T."/>
            <person name="Kellogg E."/>
        </authorList>
    </citation>
    <scope>NUCLEOTIDE SEQUENCE [LARGE SCALE GENOMIC DNA]</scope>
</reference>
<dbReference type="PANTHER" id="PTHR31218">
    <property type="entry name" value="WAT1-RELATED PROTEIN"/>
    <property type="match status" value="1"/>
</dbReference>
<gene>
    <name evidence="9" type="ORF">SEVIR_3G005300v2</name>
</gene>
<evidence type="ECO:0000256" key="6">
    <source>
        <dbReference type="RuleBase" id="RU363077"/>
    </source>
</evidence>
<feature type="transmembrane region" description="Helical" evidence="6">
    <location>
        <begin position="312"/>
        <end position="331"/>
    </location>
</feature>
<feature type="transmembrane region" description="Helical" evidence="6">
    <location>
        <begin position="337"/>
        <end position="358"/>
    </location>
</feature>
<feature type="transmembrane region" description="Helical" evidence="6">
    <location>
        <begin position="105"/>
        <end position="127"/>
    </location>
</feature>
<feature type="region of interest" description="Disordered" evidence="7">
    <location>
        <begin position="1"/>
        <end position="30"/>
    </location>
</feature>
<feature type="transmembrane region" description="Helical" evidence="6">
    <location>
        <begin position="72"/>
        <end position="93"/>
    </location>
</feature>
<keyword evidence="3 6" id="KW-0812">Transmembrane</keyword>
<feature type="transmembrane region" description="Helical" evidence="6">
    <location>
        <begin position="282"/>
        <end position="305"/>
    </location>
</feature>
<dbReference type="AlphaFoldDB" id="A0A4U6VHI5"/>
<feature type="transmembrane region" description="Helical" evidence="6">
    <location>
        <begin position="216"/>
        <end position="236"/>
    </location>
</feature>
<dbReference type="InterPro" id="IPR000620">
    <property type="entry name" value="EamA_dom"/>
</dbReference>
<dbReference type="InterPro" id="IPR030184">
    <property type="entry name" value="WAT1-related"/>
</dbReference>
<evidence type="ECO:0000256" key="3">
    <source>
        <dbReference type="ARBA" id="ARBA00022692"/>
    </source>
</evidence>
<evidence type="ECO:0000259" key="8">
    <source>
        <dbReference type="Pfam" id="PF00892"/>
    </source>
</evidence>
<sequence length="377" mass="40754">MASSPTTVREVASEGVAAPTAPEAARQGEVKRSSPTAWETAMLPLSMVAVQVIVVGMLLLSKLTLGAGMSPFVILVYRNMIAAAAVAPLAVYFEREIWKEINWSVCCWIFANAAFGDVLAMGLYFYGLRTTSAAYSSIFLNLIPIATFVTAIVLRAENLALGQWPGKMKLLGALLCVGGTMLVSLLKGPPLHLWPTNLLGYSQAPAANATGAHHNMVVGTLWLCGSCMSYALYFIVQERLVKVFPSTYWMTSLTSLVGSIQALVVGVFLVRDRAEWKLHWNLELLTVVYSGVLNTGLAFLLLSWVIRRSGPIYPTMFNSVCLVMTTVLDSVLLGTQIYLGSVLGTVIIVVGMYAFLWGKGTELKRAAMAKASPTQEA</sequence>
<dbReference type="OMA" id="CWIFANA"/>